<dbReference type="RefSeq" id="WP_143117068.1">
    <property type="nucleotide sequence ID" value="NZ_FNOW01000048.1"/>
</dbReference>
<evidence type="ECO:0000256" key="1">
    <source>
        <dbReference type="ARBA" id="ARBA00001966"/>
    </source>
</evidence>
<name>A0A1H3IW67_ALLWA</name>
<dbReference type="AlphaFoldDB" id="A0A1H3IW67"/>
<dbReference type="GO" id="GO:0051536">
    <property type="term" value="F:iron-sulfur cluster binding"/>
    <property type="evidence" value="ECO:0007669"/>
    <property type="project" value="UniProtKB-KW"/>
</dbReference>
<keyword evidence="5" id="KW-0411">Iron-sulfur</keyword>
<dbReference type="PANTHER" id="PTHR11228">
    <property type="entry name" value="RADICAL SAM DOMAIN PROTEIN"/>
    <property type="match status" value="1"/>
</dbReference>
<dbReference type="SFLD" id="SFLDS00029">
    <property type="entry name" value="Radical_SAM"/>
    <property type="match status" value="1"/>
</dbReference>
<dbReference type="GO" id="GO:0046872">
    <property type="term" value="F:metal ion binding"/>
    <property type="evidence" value="ECO:0007669"/>
    <property type="project" value="UniProtKB-KW"/>
</dbReference>
<dbReference type="InterPro" id="IPR058240">
    <property type="entry name" value="rSAM_sf"/>
</dbReference>
<evidence type="ECO:0000313" key="8">
    <source>
        <dbReference type="Proteomes" id="UP000198672"/>
    </source>
</evidence>
<dbReference type="STRING" id="61595.SAMN05421644_14814"/>
<dbReference type="InterPro" id="IPR013785">
    <property type="entry name" value="Aldolase_TIM"/>
</dbReference>
<dbReference type="Pfam" id="PF04055">
    <property type="entry name" value="Radical_SAM"/>
    <property type="match status" value="1"/>
</dbReference>
<protein>
    <submittedName>
        <fullName evidence="7">Radical SAM superfamily enzyme, MoaA/NifB/PqqE/SkfB family</fullName>
    </submittedName>
</protein>
<gene>
    <name evidence="7" type="ORF">SAMN05421644_14814</name>
</gene>
<dbReference type="InterPro" id="IPR050377">
    <property type="entry name" value="Radical_SAM_PqqE_MftC-like"/>
</dbReference>
<dbReference type="SFLD" id="SFLDG01067">
    <property type="entry name" value="SPASM/twitch_domain_containing"/>
    <property type="match status" value="1"/>
</dbReference>
<evidence type="ECO:0000313" key="7">
    <source>
        <dbReference type="EMBL" id="SDY31519.1"/>
    </source>
</evidence>
<keyword evidence="8" id="KW-1185">Reference proteome</keyword>
<accession>A0A1H3IW67</accession>
<evidence type="ECO:0000256" key="4">
    <source>
        <dbReference type="ARBA" id="ARBA00023004"/>
    </source>
</evidence>
<dbReference type="SUPFAM" id="SSF102114">
    <property type="entry name" value="Radical SAM enzymes"/>
    <property type="match status" value="1"/>
</dbReference>
<dbReference type="InterPro" id="IPR007197">
    <property type="entry name" value="rSAM"/>
</dbReference>
<keyword evidence="2" id="KW-0949">S-adenosyl-L-methionine</keyword>
<dbReference type="Proteomes" id="UP000198672">
    <property type="component" value="Unassembled WGS sequence"/>
</dbReference>
<dbReference type="OrthoDB" id="7690664at2"/>
<evidence type="ECO:0000256" key="2">
    <source>
        <dbReference type="ARBA" id="ARBA00022691"/>
    </source>
</evidence>
<dbReference type="GO" id="GO:0003824">
    <property type="term" value="F:catalytic activity"/>
    <property type="evidence" value="ECO:0007669"/>
    <property type="project" value="InterPro"/>
</dbReference>
<sequence length="386" mass="44661">MAHDALQRHRVKIEGFIDKTIQSSSASTVKIVQPEALDREVLDRCNRWFVIVTSMFFENEIEHTLLAKNFVKNIDYILYSELKRWNFEIDISGVCQLKCPTCPNGNFTGQGLTKNMMEFEQYRQILDKLIAEVDFFPDVQLYSWGEPLLNPALPDMVNYAVSRGISVGISSNLNDIRHLEKTIQAKPDWFRVSVSGIDDWYSQMHQGGCWKKVANNIDQLSKLRKIYHPEIIVEINYHLYKNNKNDIETVAQICKKNDFLFKVNAAYIDPLDMLIEYAEGQSLPESVAKTAQKLVFDINEVLRYCKTHKSNDCVRENTIVIHSDGTIRQCPHVFGSRYSLDKKIFDLSIQEVADLFMKRDICKRCKNIGLNNFYAHFLSYTDASVK</sequence>
<evidence type="ECO:0000256" key="3">
    <source>
        <dbReference type="ARBA" id="ARBA00022723"/>
    </source>
</evidence>
<evidence type="ECO:0000259" key="6">
    <source>
        <dbReference type="Pfam" id="PF04055"/>
    </source>
</evidence>
<proteinExistence type="predicted"/>
<keyword evidence="3" id="KW-0479">Metal-binding</keyword>
<dbReference type="EMBL" id="FNOW01000048">
    <property type="protein sequence ID" value="SDY31519.1"/>
    <property type="molecule type" value="Genomic_DNA"/>
</dbReference>
<dbReference type="PANTHER" id="PTHR11228:SF7">
    <property type="entry name" value="PQQA PEPTIDE CYCLASE"/>
    <property type="match status" value="1"/>
</dbReference>
<evidence type="ECO:0000256" key="5">
    <source>
        <dbReference type="ARBA" id="ARBA00023014"/>
    </source>
</evidence>
<keyword evidence="4" id="KW-0408">Iron</keyword>
<comment type="cofactor">
    <cofactor evidence="1">
        <name>[4Fe-4S] cluster</name>
        <dbReference type="ChEBI" id="CHEBI:49883"/>
    </cofactor>
</comment>
<dbReference type="CDD" id="cd01335">
    <property type="entry name" value="Radical_SAM"/>
    <property type="match status" value="1"/>
</dbReference>
<reference evidence="8" key="1">
    <citation type="submission" date="2016-10" db="EMBL/GenBank/DDBJ databases">
        <authorList>
            <person name="Varghese N."/>
            <person name="Submissions S."/>
        </authorList>
    </citation>
    <scope>NUCLEOTIDE SEQUENCE [LARGE SCALE GENOMIC DNA]</scope>
    <source>
        <strain evidence="8">DSM 173</strain>
    </source>
</reference>
<dbReference type="Gene3D" id="3.20.20.70">
    <property type="entry name" value="Aldolase class I"/>
    <property type="match status" value="1"/>
</dbReference>
<feature type="domain" description="Radical SAM core" evidence="6">
    <location>
        <begin position="91"/>
        <end position="249"/>
    </location>
</feature>
<organism evidence="7 8">
    <name type="scientific">Allochromatium warmingii</name>
    <name type="common">Chromatium warmingii</name>
    <dbReference type="NCBI Taxonomy" id="61595"/>
    <lineage>
        <taxon>Bacteria</taxon>
        <taxon>Pseudomonadati</taxon>
        <taxon>Pseudomonadota</taxon>
        <taxon>Gammaproteobacteria</taxon>
        <taxon>Chromatiales</taxon>
        <taxon>Chromatiaceae</taxon>
        <taxon>Allochromatium</taxon>
    </lineage>
</organism>